<comment type="caution">
    <text evidence="3">The sequence shown here is derived from an EMBL/GenBank/DDBJ whole genome shotgun (WGS) entry which is preliminary data.</text>
</comment>
<evidence type="ECO:0000256" key="1">
    <source>
        <dbReference type="SAM" id="MobiDB-lite"/>
    </source>
</evidence>
<organism evidence="3 4">
    <name type="scientific">Prunus yedoensis var. nudiflora</name>
    <dbReference type="NCBI Taxonomy" id="2094558"/>
    <lineage>
        <taxon>Eukaryota</taxon>
        <taxon>Viridiplantae</taxon>
        <taxon>Streptophyta</taxon>
        <taxon>Embryophyta</taxon>
        <taxon>Tracheophyta</taxon>
        <taxon>Spermatophyta</taxon>
        <taxon>Magnoliopsida</taxon>
        <taxon>eudicotyledons</taxon>
        <taxon>Gunneridae</taxon>
        <taxon>Pentapetalae</taxon>
        <taxon>rosids</taxon>
        <taxon>fabids</taxon>
        <taxon>Rosales</taxon>
        <taxon>Rosaceae</taxon>
        <taxon>Amygdaloideae</taxon>
        <taxon>Amygdaleae</taxon>
        <taxon>Prunus</taxon>
    </lineage>
</organism>
<dbReference type="EMBL" id="PJQY01002578">
    <property type="protein sequence ID" value="PQP92415.1"/>
    <property type="molecule type" value="Genomic_DNA"/>
</dbReference>
<feature type="region of interest" description="Disordered" evidence="1">
    <location>
        <begin position="133"/>
        <end position="155"/>
    </location>
</feature>
<dbReference type="AlphaFoldDB" id="A0A314YS59"/>
<evidence type="ECO:0000313" key="4">
    <source>
        <dbReference type="Proteomes" id="UP000250321"/>
    </source>
</evidence>
<feature type="compositionally biased region" description="Polar residues" evidence="1">
    <location>
        <begin position="133"/>
        <end position="152"/>
    </location>
</feature>
<evidence type="ECO:0000313" key="3">
    <source>
        <dbReference type="EMBL" id="PQP92415.1"/>
    </source>
</evidence>
<evidence type="ECO:0000256" key="2">
    <source>
        <dbReference type="SAM" id="SignalP"/>
    </source>
</evidence>
<sequence>MRSFLLYRLILFLFFFQHMLRSLCTLNLQMQNYKIRFGRYSTKIQQRAAEYLALSRRGAALVDILAEMPKFPERQSALIKKAEDTEVDTAEQSAIKLRAQQQTSNALVVTDQRPANGTPPVNQLGLVKIPSMSSNADHNSTNQALSQENGTLGTVDPQPASADLLGDLLGPLAIEGPPAPAVQSQQSVIPGVGGDSNAVDAAAIVPVGEEQNSVQVLSIAVLSNRWWVHYCFKVLACWAEPESVPNAMCSELYTRLSIRN</sequence>
<accession>A0A314YS59</accession>
<feature type="signal peptide" evidence="2">
    <location>
        <begin position="1"/>
        <end position="25"/>
    </location>
</feature>
<name>A0A314YS59_PRUYE</name>
<feature type="chain" id="PRO_5016359109" evidence="2">
    <location>
        <begin position="26"/>
        <end position="260"/>
    </location>
</feature>
<keyword evidence="4" id="KW-1185">Reference proteome</keyword>
<dbReference type="OrthoDB" id="1628407at2759"/>
<dbReference type="STRING" id="2094558.A0A314YS59"/>
<proteinExistence type="predicted"/>
<keyword evidence="2" id="KW-0732">Signal</keyword>
<reference evidence="3 4" key="1">
    <citation type="submission" date="2018-02" db="EMBL/GenBank/DDBJ databases">
        <title>Draft genome of wild Prunus yedoensis var. nudiflora.</title>
        <authorList>
            <person name="Baek S."/>
            <person name="Kim J.-H."/>
            <person name="Choi K."/>
            <person name="Kim G.-B."/>
            <person name="Cho A."/>
            <person name="Jang H."/>
            <person name="Shin C.-H."/>
            <person name="Yu H.-J."/>
            <person name="Mun J.-H."/>
        </authorList>
    </citation>
    <scope>NUCLEOTIDE SEQUENCE [LARGE SCALE GENOMIC DNA]</scope>
    <source>
        <strain evidence="4">cv. Jeju island</strain>
        <tissue evidence="3">Leaf</tissue>
    </source>
</reference>
<protein>
    <submittedName>
        <fullName evidence="3">AP-2 complex subunit alpha-1-like isoform X2</fullName>
    </submittedName>
</protein>
<dbReference type="Proteomes" id="UP000250321">
    <property type="component" value="Unassembled WGS sequence"/>
</dbReference>
<gene>
    <name evidence="3" type="ORF">Pyn_05703</name>
</gene>